<feature type="domain" description="Transglutaminase-like" evidence="1">
    <location>
        <begin position="32"/>
        <end position="138"/>
    </location>
</feature>
<evidence type="ECO:0000259" key="1">
    <source>
        <dbReference type="Pfam" id="PF01841"/>
    </source>
</evidence>
<sequence>MNLILETNNKQAYLQELEVIDYSHPLIEAKRQELFTAEQTDLEKVKLAFEFVRDHISHSWDIQGTKVTCKASDVLEHKEGICYAKSNLLAALLRAEGIPTGFCYQRLMIFDTPEKGYCLHTLNGVFLPSLERWIRVDARGNKPGVQAEFSINEEKLAFTVQEEYEEIDYPTIYTKPNDKTIAVLKANTDAMEMYKKRLPDWL</sequence>
<dbReference type="InterPro" id="IPR038765">
    <property type="entry name" value="Papain-like_cys_pep_sf"/>
</dbReference>
<evidence type="ECO:0000313" key="3">
    <source>
        <dbReference type="Proteomes" id="UP000480246"/>
    </source>
</evidence>
<dbReference type="RefSeq" id="WP_153403140.1">
    <property type="nucleotide sequence ID" value="NZ_ML762430.1"/>
</dbReference>
<dbReference type="OrthoDB" id="5296450at2"/>
<dbReference type="Gene3D" id="3.10.620.30">
    <property type="match status" value="1"/>
</dbReference>
<dbReference type="EMBL" id="WEID01000052">
    <property type="protein sequence ID" value="KAB8135699.1"/>
    <property type="molecule type" value="Genomic_DNA"/>
</dbReference>
<evidence type="ECO:0000313" key="2">
    <source>
        <dbReference type="EMBL" id="KAB8135699.1"/>
    </source>
</evidence>
<name>A0A7C8L717_9BACI</name>
<dbReference type="SUPFAM" id="SSF54001">
    <property type="entry name" value="Cysteine proteinases"/>
    <property type="match status" value="1"/>
</dbReference>
<keyword evidence="3" id="KW-1185">Reference proteome</keyword>
<dbReference type="InterPro" id="IPR002931">
    <property type="entry name" value="Transglutaminase-like"/>
</dbReference>
<dbReference type="Pfam" id="PF01841">
    <property type="entry name" value="Transglut_core"/>
    <property type="match status" value="1"/>
</dbReference>
<accession>A0A7C8L717</accession>
<gene>
    <name evidence="2" type="ORF">F9U64_10490</name>
</gene>
<dbReference type="PANTHER" id="PTHR33490">
    <property type="entry name" value="BLR5614 PROTEIN-RELATED"/>
    <property type="match status" value="1"/>
</dbReference>
<reference evidence="2 3" key="1">
    <citation type="submission" date="2019-10" db="EMBL/GenBank/DDBJ databases">
        <title>Gracilibacillus sp. nov. isolated from rice seeds.</title>
        <authorList>
            <person name="He S."/>
        </authorList>
    </citation>
    <scope>NUCLEOTIDE SEQUENCE [LARGE SCALE GENOMIC DNA]</scope>
    <source>
        <strain evidence="2 3">TD8</strain>
    </source>
</reference>
<proteinExistence type="predicted"/>
<comment type="caution">
    <text evidence="2">The sequence shown here is derived from an EMBL/GenBank/DDBJ whole genome shotgun (WGS) entry which is preliminary data.</text>
</comment>
<protein>
    <submittedName>
        <fullName evidence="2">Transglutaminase family protein</fullName>
    </submittedName>
</protein>
<dbReference type="Proteomes" id="UP000480246">
    <property type="component" value="Unassembled WGS sequence"/>
</dbReference>
<dbReference type="AlphaFoldDB" id="A0A7C8L717"/>
<organism evidence="2 3">
    <name type="scientific">Gracilibacillus oryzae</name>
    <dbReference type="NCBI Taxonomy" id="1672701"/>
    <lineage>
        <taxon>Bacteria</taxon>
        <taxon>Bacillati</taxon>
        <taxon>Bacillota</taxon>
        <taxon>Bacilli</taxon>
        <taxon>Bacillales</taxon>
        <taxon>Bacillaceae</taxon>
        <taxon>Gracilibacillus</taxon>
    </lineage>
</organism>
<dbReference type="PANTHER" id="PTHR33490:SF3">
    <property type="entry name" value="CONSERVED INTEGRAL MEMBRANE PROTEIN"/>
    <property type="match status" value="1"/>
</dbReference>